<dbReference type="OrthoDB" id="9807358at2"/>
<evidence type="ECO:0000259" key="1">
    <source>
        <dbReference type="Pfam" id="PF05099"/>
    </source>
</evidence>
<dbReference type="RefSeq" id="WP_116390461.1">
    <property type="nucleotide sequence ID" value="NZ_QUQO01000001.1"/>
</dbReference>
<dbReference type="InParanoid" id="A0A371REG4"/>
<dbReference type="InterPro" id="IPR029024">
    <property type="entry name" value="TerB-like"/>
</dbReference>
<dbReference type="AlphaFoldDB" id="A0A371REG4"/>
<dbReference type="Proteomes" id="UP000264589">
    <property type="component" value="Unassembled WGS sequence"/>
</dbReference>
<keyword evidence="3" id="KW-1185">Reference proteome</keyword>
<gene>
    <name evidence="2" type="ORF">DX908_00165</name>
</gene>
<evidence type="ECO:0000313" key="2">
    <source>
        <dbReference type="EMBL" id="RFB03833.1"/>
    </source>
</evidence>
<reference evidence="2 3" key="1">
    <citation type="submission" date="2018-08" db="EMBL/GenBank/DDBJ databases">
        <title>Parvularcula sp. SM1705, isolated from surface water of the South Sea China.</title>
        <authorList>
            <person name="Sun L."/>
        </authorList>
    </citation>
    <scope>NUCLEOTIDE SEQUENCE [LARGE SCALE GENOMIC DNA]</scope>
    <source>
        <strain evidence="2 3">SM1705</strain>
    </source>
</reference>
<organism evidence="2 3">
    <name type="scientific">Parvularcula marina</name>
    <dbReference type="NCBI Taxonomy" id="2292771"/>
    <lineage>
        <taxon>Bacteria</taxon>
        <taxon>Pseudomonadati</taxon>
        <taxon>Pseudomonadota</taxon>
        <taxon>Alphaproteobacteria</taxon>
        <taxon>Parvularculales</taxon>
        <taxon>Parvularculaceae</taxon>
        <taxon>Parvularcula</taxon>
    </lineage>
</organism>
<dbReference type="Pfam" id="PF05099">
    <property type="entry name" value="TerB"/>
    <property type="match status" value="1"/>
</dbReference>
<dbReference type="EMBL" id="QUQO01000001">
    <property type="protein sequence ID" value="RFB03833.1"/>
    <property type="molecule type" value="Genomic_DNA"/>
</dbReference>
<evidence type="ECO:0000313" key="3">
    <source>
        <dbReference type="Proteomes" id="UP000264589"/>
    </source>
</evidence>
<proteinExistence type="predicted"/>
<feature type="domain" description="Co-chaperone DjlA N-terminal" evidence="1">
    <location>
        <begin position="53"/>
        <end position="158"/>
    </location>
</feature>
<dbReference type="SUPFAM" id="SSF158682">
    <property type="entry name" value="TerB-like"/>
    <property type="match status" value="1"/>
</dbReference>
<dbReference type="InterPro" id="IPR007791">
    <property type="entry name" value="DjlA_N"/>
</dbReference>
<name>A0A371REG4_9PROT</name>
<sequence>MHLIIAAIMALGGLAWAINQLLNGAADAKGAVRRIKWQHRHGKDLVAAIDDPRIAAVILLGQLMRYEGEISPSDRDRLAEIVEKDLRTPAHEAQEIVAQALYILGQRNDAANELSKLLLPIRDACTPEERADLLRLMNEVAARNGEISPMQQILLDRTRQRMMD</sequence>
<dbReference type="Gene3D" id="1.10.3680.10">
    <property type="entry name" value="TerB-like"/>
    <property type="match status" value="1"/>
</dbReference>
<accession>A0A371REG4</accession>
<comment type="caution">
    <text evidence="2">The sequence shown here is derived from an EMBL/GenBank/DDBJ whole genome shotgun (WGS) entry which is preliminary data.</text>
</comment>
<protein>
    <recommendedName>
        <fullName evidence="1">Co-chaperone DjlA N-terminal domain-containing protein</fullName>
    </recommendedName>
</protein>